<evidence type="ECO:0000259" key="5">
    <source>
        <dbReference type="Pfam" id="PF00152"/>
    </source>
</evidence>
<dbReference type="InterPro" id="IPR004523">
    <property type="entry name" value="Asp-tRNA_synthase_2"/>
</dbReference>
<reference evidence="6" key="1">
    <citation type="submission" date="2021-03" db="EMBL/GenBank/DDBJ databases">
        <authorList>
            <consortium name="Genoscope - CEA"/>
            <person name="William W."/>
        </authorList>
    </citation>
    <scope>NUCLEOTIDE SEQUENCE</scope>
    <source>
        <strain evidence="6">Doubled-haploid Pahang</strain>
    </source>
</reference>
<dbReference type="GO" id="GO:0005737">
    <property type="term" value="C:cytoplasm"/>
    <property type="evidence" value="ECO:0007669"/>
    <property type="project" value="InterPro"/>
</dbReference>
<proteinExistence type="predicted"/>
<dbReference type="InterPro" id="IPR045864">
    <property type="entry name" value="aa-tRNA-synth_II/BPL/LPL"/>
</dbReference>
<keyword evidence="4" id="KW-0067">ATP-binding</keyword>
<dbReference type="Gramene" id="Ma10_t02910.1">
    <property type="protein sequence ID" value="Ma10_p02910.1"/>
    <property type="gene ID" value="Ma10_g02910"/>
</dbReference>
<evidence type="ECO:0000256" key="4">
    <source>
        <dbReference type="ARBA" id="ARBA00022840"/>
    </source>
</evidence>
<dbReference type="EMBL" id="HG996476">
    <property type="protein sequence ID" value="CAG1852411.1"/>
    <property type="molecule type" value="Genomic_DNA"/>
</dbReference>
<dbReference type="Proteomes" id="UP000012960">
    <property type="component" value="Unplaced"/>
</dbReference>
<gene>
    <name evidence="6" type="ORF">GSMUA_306370.1</name>
</gene>
<keyword evidence="2" id="KW-0436">Ligase</keyword>
<dbReference type="Gene3D" id="3.30.930.10">
    <property type="entry name" value="Bira Bifunctional Protein, Domain 2"/>
    <property type="match status" value="1"/>
</dbReference>
<dbReference type="EnsemblPlants" id="Ma10_t02910.1">
    <property type="protein sequence ID" value="Ma10_p02910.1"/>
    <property type="gene ID" value="Ma10_g02910"/>
</dbReference>
<dbReference type="GO" id="GO:0006422">
    <property type="term" value="P:aspartyl-tRNA aminoacylation"/>
    <property type="evidence" value="ECO:0007669"/>
    <property type="project" value="InterPro"/>
</dbReference>
<dbReference type="PANTHER" id="PTHR43450:SF1">
    <property type="entry name" value="ASPARTATE--TRNA LIGASE, CYTOPLASMIC"/>
    <property type="match status" value="1"/>
</dbReference>
<evidence type="ECO:0000313" key="8">
    <source>
        <dbReference type="Proteomes" id="UP000012960"/>
    </source>
</evidence>
<evidence type="ECO:0000313" key="6">
    <source>
        <dbReference type="EMBL" id="CAG1852411.1"/>
    </source>
</evidence>
<feature type="domain" description="Aminoacyl-tRNA synthetase class II (D/K/N)" evidence="5">
    <location>
        <begin position="7"/>
        <end position="100"/>
    </location>
</feature>
<dbReference type="Pfam" id="PF00152">
    <property type="entry name" value="tRNA-synt_2"/>
    <property type="match status" value="1"/>
</dbReference>
<dbReference type="AlphaFoldDB" id="A0A804KRY7"/>
<dbReference type="InParanoid" id="A0A804KRY7"/>
<reference evidence="7" key="2">
    <citation type="submission" date="2021-05" db="UniProtKB">
        <authorList>
            <consortium name="EnsemblPlants"/>
        </authorList>
    </citation>
    <scope>IDENTIFICATION</scope>
    <source>
        <strain evidence="7">subsp. malaccensis</strain>
    </source>
</reference>
<evidence type="ECO:0000256" key="2">
    <source>
        <dbReference type="ARBA" id="ARBA00022598"/>
    </source>
</evidence>
<evidence type="ECO:0000256" key="1">
    <source>
        <dbReference type="ARBA" id="ARBA00022490"/>
    </source>
</evidence>
<keyword evidence="1" id="KW-0963">Cytoplasm</keyword>
<name>A0A804KRY7_MUSAM</name>
<organism evidence="7 8">
    <name type="scientific">Musa acuminata subsp. malaccensis</name>
    <name type="common">Wild banana</name>
    <name type="synonym">Musa malaccensis</name>
    <dbReference type="NCBI Taxonomy" id="214687"/>
    <lineage>
        <taxon>Eukaryota</taxon>
        <taxon>Viridiplantae</taxon>
        <taxon>Streptophyta</taxon>
        <taxon>Embryophyta</taxon>
        <taxon>Tracheophyta</taxon>
        <taxon>Spermatophyta</taxon>
        <taxon>Magnoliopsida</taxon>
        <taxon>Liliopsida</taxon>
        <taxon>Zingiberales</taxon>
        <taxon>Musaceae</taxon>
        <taxon>Musa</taxon>
    </lineage>
</organism>
<dbReference type="InterPro" id="IPR004364">
    <property type="entry name" value="Aa-tRNA-synt_II"/>
</dbReference>
<dbReference type="GO" id="GO:0004815">
    <property type="term" value="F:aspartate-tRNA ligase activity"/>
    <property type="evidence" value="ECO:0007669"/>
    <property type="project" value="InterPro"/>
</dbReference>
<sequence>MFLEQRINIHRHLCEFVGLDVEMEIKEHYFEVCDIVDRLFVEMFDDLNENCKKKPDAINRQCPFEPLKVNAMTLRLTFQEGIQMLQVHIFQFDPLGNLNTETEKKLGWLVCWKVGCFFFFNDLNWCSSTHIGVRASGTRAPHMGTK</sequence>
<dbReference type="SUPFAM" id="SSF55681">
    <property type="entry name" value="Class II aaRS and biotin synthetases"/>
    <property type="match status" value="1"/>
</dbReference>
<accession>A0A804KRY7</accession>
<dbReference type="GO" id="GO:0005524">
    <property type="term" value="F:ATP binding"/>
    <property type="evidence" value="ECO:0007669"/>
    <property type="project" value="InterPro"/>
</dbReference>
<evidence type="ECO:0000313" key="7">
    <source>
        <dbReference type="EnsemblPlants" id="Ma10_p02910.1"/>
    </source>
</evidence>
<protein>
    <submittedName>
        <fullName evidence="6">(wild Malaysian banana) hypothetical protein</fullName>
    </submittedName>
</protein>
<keyword evidence="3" id="KW-0547">Nucleotide-binding</keyword>
<dbReference type="PANTHER" id="PTHR43450">
    <property type="entry name" value="ASPARTYL-TRNA SYNTHETASE"/>
    <property type="match status" value="1"/>
</dbReference>
<keyword evidence="8" id="KW-1185">Reference proteome</keyword>
<evidence type="ECO:0000256" key="3">
    <source>
        <dbReference type="ARBA" id="ARBA00022741"/>
    </source>
</evidence>